<keyword evidence="1" id="KW-1133">Transmembrane helix</keyword>
<sequence>ELTKEKFFVIYVPLWVFFSGFWLIEQVVAVLLNKSVSLCYKLQCINKNPIHSTKKIAEDLGWKPKVNFSDGIERMVKGDK</sequence>
<organism evidence="2">
    <name type="scientific">hydrothermal vent metagenome</name>
    <dbReference type="NCBI Taxonomy" id="652676"/>
    <lineage>
        <taxon>unclassified sequences</taxon>
        <taxon>metagenomes</taxon>
        <taxon>ecological metagenomes</taxon>
    </lineage>
</organism>
<reference evidence="2" key="1">
    <citation type="submission" date="2018-06" db="EMBL/GenBank/DDBJ databases">
        <authorList>
            <person name="Zhirakovskaya E."/>
        </authorList>
    </citation>
    <scope>NUCLEOTIDE SEQUENCE</scope>
</reference>
<dbReference type="AlphaFoldDB" id="A0A3B1DMU7"/>
<evidence type="ECO:0000256" key="1">
    <source>
        <dbReference type="SAM" id="Phobius"/>
    </source>
</evidence>
<gene>
    <name evidence="2" type="ORF">MNBD_UNCLBAC01-935</name>
</gene>
<feature type="transmembrane region" description="Helical" evidence="1">
    <location>
        <begin position="12"/>
        <end position="32"/>
    </location>
</feature>
<name>A0A3B1DMU7_9ZZZZ</name>
<keyword evidence="1" id="KW-0472">Membrane</keyword>
<proteinExistence type="predicted"/>
<accession>A0A3B1DMU7</accession>
<dbReference type="EMBL" id="UOGJ01000127">
    <property type="protein sequence ID" value="VAX37424.1"/>
    <property type="molecule type" value="Genomic_DNA"/>
</dbReference>
<keyword evidence="1" id="KW-0812">Transmembrane</keyword>
<feature type="non-terminal residue" evidence="2">
    <location>
        <position position="1"/>
    </location>
</feature>
<evidence type="ECO:0000313" key="2">
    <source>
        <dbReference type="EMBL" id="VAX37424.1"/>
    </source>
</evidence>
<dbReference type="SUPFAM" id="SSF51735">
    <property type="entry name" value="NAD(P)-binding Rossmann-fold domains"/>
    <property type="match status" value="1"/>
</dbReference>
<dbReference type="InterPro" id="IPR036291">
    <property type="entry name" value="NAD(P)-bd_dom_sf"/>
</dbReference>
<protein>
    <submittedName>
        <fullName evidence="2">Uncharacterized protein</fullName>
    </submittedName>
</protein>